<proteinExistence type="predicted"/>
<organism evidence="1 2">
    <name type="scientific">Dryococelus australis</name>
    <dbReference type="NCBI Taxonomy" id="614101"/>
    <lineage>
        <taxon>Eukaryota</taxon>
        <taxon>Metazoa</taxon>
        <taxon>Ecdysozoa</taxon>
        <taxon>Arthropoda</taxon>
        <taxon>Hexapoda</taxon>
        <taxon>Insecta</taxon>
        <taxon>Pterygota</taxon>
        <taxon>Neoptera</taxon>
        <taxon>Polyneoptera</taxon>
        <taxon>Phasmatodea</taxon>
        <taxon>Verophasmatodea</taxon>
        <taxon>Anareolatae</taxon>
        <taxon>Phasmatidae</taxon>
        <taxon>Eurycanthinae</taxon>
        <taxon>Dryococelus</taxon>
    </lineage>
</organism>
<sequence length="191" mass="21348">MLGLAVWRADESNIGWPATWLRNTVSSREVAFYGGLLDRRRRGNRSGAATLNGLRFPAHYFAPMATGQSRDACAAGRAAQIKIFTYDELSVRFQRNCNVPLLLLQLALKRLARSPSTKVNRAQSPAGSPDFRKWKWCRTIQLVGGFSRGSPVYPAPSSRRLSILTLITLIGSQDLAVESRPNFFTHSFSRY</sequence>
<comment type="caution">
    <text evidence="1">The sequence shown here is derived from an EMBL/GenBank/DDBJ whole genome shotgun (WGS) entry which is preliminary data.</text>
</comment>
<accession>A0ABQ9H953</accession>
<dbReference type="Proteomes" id="UP001159363">
    <property type="component" value="Chromosome 5"/>
</dbReference>
<reference evidence="1 2" key="1">
    <citation type="submission" date="2023-02" db="EMBL/GenBank/DDBJ databases">
        <title>LHISI_Scaffold_Assembly.</title>
        <authorList>
            <person name="Stuart O.P."/>
            <person name="Cleave R."/>
            <person name="Magrath M.J.L."/>
            <person name="Mikheyev A.S."/>
        </authorList>
    </citation>
    <scope>NUCLEOTIDE SEQUENCE [LARGE SCALE GENOMIC DNA]</scope>
    <source>
        <strain evidence="1">Daus_M_001</strain>
        <tissue evidence="1">Leg muscle</tissue>
    </source>
</reference>
<protein>
    <submittedName>
        <fullName evidence="1">Uncharacterized protein</fullName>
    </submittedName>
</protein>
<evidence type="ECO:0000313" key="2">
    <source>
        <dbReference type="Proteomes" id="UP001159363"/>
    </source>
</evidence>
<name>A0ABQ9H953_9NEOP</name>
<dbReference type="EMBL" id="JARBHB010000006">
    <property type="protein sequence ID" value="KAJ8880824.1"/>
    <property type="molecule type" value="Genomic_DNA"/>
</dbReference>
<keyword evidence="2" id="KW-1185">Reference proteome</keyword>
<evidence type="ECO:0000313" key="1">
    <source>
        <dbReference type="EMBL" id="KAJ8880824.1"/>
    </source>
</evidence>
<gene>
    <name evidence="1" type="ORF">PR048_017295</name>
</gene>